<protein>
    <submittedName>
        <fullName evidence="2">Uncharacterized protein</fullName>
    </submittedName>
</protein>
<dbReference type="OrthoDB" id="10393219at2759"/>
<sequence>MPETDNISPKPTLDNEATAINVDQLNVVPLIAEEAVEKPVIKDEPKGEKKDSKKIKKKSKKRSKSKKSKKSVEHTAAKEAASSQMPETDIISPKITFDNEVTAINIDQLNMVPPIDEAAVEKPVIKDEPKGGKKDSKKIKKKSKKRSKSKK</sequence>
<dbReference type="AlphaFoldDB" id="A0A0V1AJW6"/>
<name>A0A0V1AJW6_TRIBR</name>
<reference evidence="2 3" key="1">
    <citation type="submission" date="2015-01" db="EMBL/GenBank/DDBJ databases">
        <title>Evolution of Trichinella species and genotypes.</title>
        <authorList>
            <person name="Korhonen P.K."/>
            <person name="Edoardo P."/>
            <person name="Giuseppe L.R."/>
            <person name="Gasser R.B."/>
        </authorList>
    </citation>
    <scope>NUCLEOTIDE SEQUENCE [LARGE SCALE GENOMIC DNA]</scope>
    <source>
        <strain evidence="2">ISS120</strain>
    </source>
</reference>
<feature type="compositionally biased region" description="Basic and acidic residues" evidence="1">
    <location>
        <begin position="35"/>
        <end position="51"/>
    </location>
</feature>
<evidence type="ECO:0000256" key="1">
    <source>
        <dbReference type="SAM" id="MobiDB-lite"/>
    </source>
</evidence>
<proteinExistence type="predicted"/>
<feature type="non-terminal residue" evidence="2">
    <location>
        <position position="151"/>
    </location>
</feature>
<evidence type="ECO:0000313" key="3">
    <source>
        <dbReference type="Proteomes" id="UP000054653"/>
    </source>
</evidence>
<dbReference type="EMBL" id="JYDI01002553">
    <property type="protein sequence ID" value="KRY25111.1"/>
    <property type="molecule type" value="Genomic_DNA"/>
</dbReference>
<gene>
    <name evidence="2" type="ORF">T03_7404</name>
</gene>
<organism evidence="2 3">
    <name type="scientific">Trichinella britovi</name>
    <name type="common">Parasitic roundworm</name>
    <dbReference type="NCBI Taxonomy" id="45882"/>
    <lineage>
        <taxon>Eukaryota</taxon>
        <taxon>Metazoa</taxon>
        <taxon>Ecdysozoa</taxon>
        <taxon>Nematoda</taxon>
        <taxon>Enoplea</taxon>
        <taxon>Dorylaimia</taxon>
        <taxon>Trichinellida</taxon>
        <taxon>Trichinellidae</taxon>
        <taxon>Trichinella</taxon>
    </lineage>
</organism>
<feature type="region of interest" description="Disordered" evidence="1">
    <location>
        <begin position="108"/>
        <end position="151"/>
    </location>
</feature>
<dbReference type="Proteomes" id="UP000054653">
    <property type="component" value="Unassembled WGS sequence"/>
</dbReference>
<feature type="compositionally biased region" description="Basic and acidic residues" evidence="1">
    <location>
        <begin position="119"/>
        <end position="134"/>
    </location>
</feature>
<keyword evidence="3" id="KW-1185">Reference proteome</keyword>
<feature type="compositionally biased region" description="Basic residues" evidence="1">
    <location>
        <begin position="135"/>
        <end position="151"/>
    </location>
</feature>
<comment type="caution">
    <text evidence="2">The sequence shown here is derived from an EMBL/GenBank/DDBJ whole genome shotgun (WGS) entry which is preliminary data.</text>
</comment>
<evidence type="ECO:0000313" key="2">
    <source>
        <dbReference type="EMBL" id="KRY25111.1"/>
    </source>
</evidence>
<feature type="region of interest" description="Disordered" evidence="1">
    <location>
        <begin position="33"/>
        <end position="91"/>
    </location>
</feature>
<feature type="compositionally biased region" description="Basic residues" evidence="1">
    <location>
        <begin position="52"/>
        <end position="69"/>
    </location>
</feature>
<accession>A0A0V1AJW6</accession>